<keyword evidence="2" id="KW-1185">Reference proteome</keyword>
<dbReference type="PANTHER" id="PTHR43649">
    <property type="entry name" value="ARABINOSE-BINDING PROTEIN-RELATED"/>
    <property type="match status" value="1"/>
</dbReference>
<dbReference type="PANTHER" id="PTHR43649:SF14">
    <property type="entry name" value="BLR3389 PROTEIN"/>
    <property type="match status" value="1"/>
</dbReference>
<dbReference type="Proteomes" id="UP000321234">
    <property type="component" value="Unassembled WGS sequence"/>
</dbReference>
<reference evidence="1 2" key="1">
    <citation type="submission" date="2019-07" db="EMBL/GenBank/DDBJ databases">
        <title>Quadrisphaera sp. strain DD2A genome sequencing and assembly.</title>
        <authorList>
            <person name="Kim I."/>
        </authorList>
    </citation>
    <scope>NUCLEOTIDE SEQUENCE [LARGE SCALE GENOMIC DNA]</scope>
    <source>
        <strain evidence="1 2">DD2A</strain>
    </source>
</reference>
<proteinExistence type="predicted"/>
<name>A0A5C8ZHF3_9ACTN</name>
<dbReference type="AlphaFoldDB" id="A0A5C8ZHF3"/>
<protein>
    <submittedName>
        <fullName evidence="1">Extracellular solute-binding protein</fullName>
    </submittedName>
</protein>
<gene>
    <name evidence="1" type="ORF">FMM08_09120</name>
</gene>
<comment type="caution">
    <text evidence="1">The sequence shown here is derived from an EMBL/GenBank/DDBJ whole genome shotgun (WGS) entry which is preliminary data.</text>
</comment>
<evidence type="ECO:0000313" key="1">
    <source>
        <dbReference type="EMBL" id="TXR56523.1"/>
    </source>
</evidence>
<dbReference type="InterPro" id="IPR050490">
    <property type="entry name" value="Bact_solute-bd_prot1"/>
</dbReference>
<sequence>MDTDTELTFWTWVPDIQKEVDLFQAKYPKVKVKVVNAGQGLDQYTALRTALKAGKGAPDVCQIEYQYISSFLIGKNLLDLSGMNGFGDLESQYPEWVWNQVARDAAVYAVPQDTGPMGMLYRDDLLKAAGVQAPTTWDEFATAAQTYRTASTNSYLTDLPPNQAGQMIGFMWANGAKPFAYDGDKTVTVDLTGTEAKQVVEFWQGLVQKDLVAVDPDFTDQWYQGLSAGTYASWLTAAWGPVFLQGTAKNTSGNWRAAQLPQFTAGGKATGNWGGSTDAVISTTKNPVAAAELARWINVEREPAMKLATEQFLFPPLNSVLQDSSFVGQTPEFYGGQKVNEVFVEASQNVNTDFEWLPFMDTVYSSYTDVMGPAITNRGDMVGALAQWETKIKDFATSQGFTVK</sequence>
<dbReference type="SUPFAM" id="SSF53850">
    <property type="entry name" value="Periplasmic binding protein-like II"/>
    <property type="match status" value="1"/>
</dbReference>
<evidence type="ECO:0000313" key="2">
    <source>
        <dbReference type="Proteomes" id="UP000321234"/>
    </source>
</evidence>
<accession>A0A5C8ZHF3</accession>
<organism evidence="1 2">
    <name type="scientific">Quadrisphaera setariae</name>
    <dbReference type="NCBI Taxonomy" id="2593304"/>
    <lineage>
        <taxon>Bacteria</taxon>
        <taxon>Bacillati</taxon>
        <taxon>Actinomycetota</taxon>
        <taxon>Actinomycetes</taxon>
        <taxon>Kineosporiales</taxon>
        <taxon>Kineosporiaceae</taxon>
        <taxon>Quadrisphaera</taxon>
    </lineage>
</organism>
<dbReference type="OrthoDB" id="2515046at2"/>
<dbReference type="Gene3D" id="3.40.190.10">
    <property type="entry name" value="Periplasmic binding protein-like II"/>
    <property type="match status" value="3"/>
</dbReference>
<dbReference type="EMBL" id="VKAC01000005">
    <property type="protein sequence ID" value="TXR56523.1"/>
    <property type="molecule type" value="Genomic_DNA"/>
</dbReference>